<evidence type="ECO:0000256" key="1">
    <source>
        <dbReference type="SAM" id="MobiDB-lite"/>
    </source>
</evidence>
<proteinExistence type="predicted"/>
<reference evidence="2 3" key="1">
    <citation type="submission" date="2019-02" db="EMBL/GenBank/DDBJ databases">
        <title>Genome sequencing of the rare red list fungi Dentipellis fragilis.</title>
        <authorList>
            <person name="Buettner E."/>
            <person name="Kellner H."/>
        </authorList>
    </citation>
    <scope>NUCLEOTIDE SEQUENCE [LARGE SCALE GENOMIC DNA]</scope>
    <source>
        <strain evidence="2 3">DSM 105465</strain>
    </source>
</reference>
<feature type="compositionally biased region" description="Basic and acidic residues" evidence="1">
    <location>
        <begin position="69"/>
        <end position="80"/>
    </location>
</feature>
<dbReference type="AlphaFoldDB" id="A0A4Y9ZBV6"/>
<organism evidence="2 3">
    <name type="scientific">Dentipellis fragilis</name>
    <dbReference type="NCBI Taxonomy" id="205917"/>
    <lineage>
        <taxon>Eukaryota</taxon>
        <taxon>Fungi</taxon>
        <taxon>Dikarya</taxon>
        <taxon>Basidiomycota</taxon>
        <taxon>Agaricomycotina</taxon>
        <taxon>Agaricomycetes</taxon>
        <taxon>Russulales</taxon>
        <taxon>Hericiaceae</taxon>
        <taxon>Dentipellis</taxon>
    </lineage>
</organism>
<gene>
    <name evidence="2" type="ORF">EVG20_g978</name>
</gene>
<feature type="region of interest" description="Disordered" evidence="1">
    <location>
        <begin position="61"/>
        <end position="82"/>
    </location>
</feature>
<keyword evidence="3" id="KW-1185">Reference proteome</keyword>
<dbReference type="EMBL" id="SEOQ01000027">
    <property type="protein sequence ID" value="TFY72052.1"/>
    <property type="molecule type" value="Genomic_DNA"/>
</dbReference>
<dbReference type="STRING" id="205917.A0A4Y9ZBV6"/>
<protein>
    <submittedName>
        <fullName evidence="2">Uncharacterized protein</fullName>
    </submittedName>
</protein>
<dbReference type="OrthoDB" id="424402at2759"/>
<dbReference type="Proteomes" id="UP000298327">
    <property type="component" value="Unassembled WGS sequence"/>
</dbReference>
<sequence>MSTEPMTEDAPGTELADAHEMRITSHGKMRGWVDFALQFFEANGERPLVLHTLPAKPKDEQVNGVAEGTETRGEKTKEKSMASATATIPRLVSVVEIIKREYLKTIDMQKELEKSGLYQYNEIGYLEEEQEVEESLEDRADMIAKALDGTKNVRIQRTPYMKVTLCRTELPQLATQGKTAQAPLKRKLAKSARARLRKKLKRAEAD</sequence>
<accession>A0A4Y9ZBV6</accession>
<evidence type="ECO:0000313" key="3">
    <source>
        <dbReference type="Proteomes" id="UP000298327"/>
    </source>
</evidence>
<evidence type="ECO:0000313" key="2">
    <source>
        <dbReference type="EMBL" id="TFY72052.1"/>
    </source>
</evidence>
<name>A0A4Y9ZBV6_9AGAM</name>
<comment type="caution">
    <text evidence="2">The sequence shown here is derived from an EMBL/GenBank/DDBJ whole genome shotgun (WGS) entry which is preliminary data.</text>
</comment>